<dbReference type="AlphaFoldDB" id="A0A9Q1GU00"/>
<accession>A0A9Q1GU00</accession>
<keyword evidence="3" id="KW-1185">Reference proteome</keyword>
<protein>
    <recommendedName>
        <fullName evidence="1">DUF4283 domain-containing protein</fullName>
    </recommendedName>
</protein>
<dbReference type="PANTHER" id="PTHR33233">
    <property type="entry name" value="ENDONUCLEASE/EXONUCLEASE/PHOSPHATASE"/>
    <property type="match status" value="1"/>
</dbReference>
<gene>
    <name evidence="2" type="ORF">Cgig2_019118</name>
</gene>
<dbReference type="Proteomes" id="UP001153076">
    <property type="component" value="Unassembled WGS sequence"/>
</dbReference>
<comment type="caution">
    <text evidence="2">The sequence shown here is derived from an EMBL/GenBank/DDBJ whole genome shotgun (WGS) entry which is preliminary data.</text>
</comment>
<dbReference type="PANTHER" id="PTHR33233:SF17">
    <property type="entry name" value="DUF4283 DOMAIN-CONTAINING PROTEIN"/>
    <property type="match status" value="1"/>
</dbReference>
<feature type="domain" description="DUF4283" evidence="1">
    <location>
        <begin position="71"/>
        <end position="153"/>
    </location>
</feature>
<proteinExistence type="predicted"/>
<dbReference type="Gene3D" id="3.60.10.10">
    <property type="entry name" value="Endonuclease/exonuclease/phosphatase"/>
    <property type="match status" value="1"/>
</dbReference>
<sequence>MAVQETRQAGVLTIESNRIDEPTNTQVHSASSYASLVDPEEGINLKFLSTKFLYGKKIAKINIEDVEADIEYWQNAVICSVLRANPPYKIIQGFVKHIRGAFEIDKILQVRKGFFLIRFGNLQDKLAVKKRGIYYFDAKPFLVMGWNPQMDLQNENIKSLPIWVHLPELDIKFWGSDSLSKIGSILGIPLKTDKYTRDKVMIKYARLLIDIPLHGHFPDHIEFFNEDGVLVIKRNAAKQPLHIADQSTPESGNPFLALDLSGNQIMHCCVTQVFTNKKFYITFVYEMNHDQQRQPMWEDLKALSQHMTKAWCILGNFNAVLYKEDRRGSNVIHDTKLRETADFMEYGES</sequence>
<reference evidence="2" key="1">
    <citation type="submission" date="2022-04" db="EMBL/GenBank/DDBJ databases">
        <title>Carnegiea gigantea Genome sequencing and assembly v2.</title>
        <authorList>
            <person name="Copetti D."/>
            <person name="Sanderson M.J."/>
            <person name="Burquez A."/>
            <person name="Wojciechowski M.F."/>
        </authorList>
    </citation>
    <scope>NUCLEOTIDE SEQUENCE</scope>
    <source>
        <strain evidence="2">SGP5-SGP5p</strain>
        <tissue evidence="2">Aerial part</tissue>
    </source>
</reference>
<dbReference type="SUPFAM" id="SSF56219">
    <property type="entry name" value="DNase I-like"/>
    <property type="match status" value="1"/>
</dbReference>
<dbReference type="EMBL" id="JAKOGI010001513">
    <property type="protein sequence ID" value="KAJ8425229.1"/>
    <property type="molecule type" value="Genomic_DNA"/>
</dbReference>
<evidence type="ECO:0000313" key="2">
    <source>
        <dbReference type="EMBL" id="KAJ8425229.1"/>
    </source>
</evidence>
<dbReference type="InterPro" id="IPR036691">
    <property type="entry name" value="Endo/exonu/phosph_ase_sf"/>
</dbReference>
<dbReference type="Pfam" id="PF14111">
    <property type="entry name" value="DUF4283"/>
    <property type="match status" value="1"/>
</dbReference>
<organism evidence="2 3">
    <name type="scientific">Carnegiea gigantea</name>
    <dbReference type="NCBI Taxonomy" id="171969"/>
    <lineage>
        <taxon>Eukaryota</taxon>
        <taxon>Viridiplantae</taxon>
        <taxon>Streptophyta</taxon>
        <taxon>Embryophyta</taxon>
        <taxon>Tracheophyta</taxon>
        <taxon>Spermatophyta</taxon>
        <taxon>Magnoliopsida</taxon>
        <taxon>eudicotyledons</taxon>
        <taxon>Gunneridae</taxon>
        <taxon>Pentapetalae</taxon>
        <taxon>Caryophyllales</taxon>
        <taxon>Cactineae</taxon>
        <taxon>Cactaceae</taxon>
        <taxon>Cactoideae</taxon>
        <taxon>Echinocereeae</taxon>
        <taxon>Carnegiea</taxon>
    </lineage>
</organism>
<dbReference type="InterPro" id="IPR025558">
    <property type="entry name" value="DUF4283"/>
</dbReference>
<name>A0A9Q1GU00_9CARY</name>
<evidence type="ECO:0000259" key="1">
    <source>
        <dbReference type="Pfam" id="PF14111"/>
    </source>
</evidence>
<dbReference type="OrthoDB" id="1742140at2759"/>
<evidence type="ECO:0000313" key="3">
    <source>
        <dbReference type="Proteomes" id="UP001153076"/>
    </source>
</evidence>